<evidence type="ECO:0000259" key="21">
    <source>
        <dbReference type="PROSITE" id="PS50867"/>
    </source>
</evidence>
<dbReference type="GO" id="GO:0003677">
    <property type="term" value="F:DNA binding"/>
    <property type="evidence" value="ECO:0007669"/>
    <property type="project" value="InterPro"/>
</dbReference>
<dbReference type="InterPro" id="IPR007728">
    <property type="entry name" value="Pre-SET_dom"/>
</dbReference>
<dbReference type="InterPro" id="IPR003616">
    <property type="entry name" value="Post-SET_dom"/>
</dbReference>
<evidence type="ECO:0000256" key="12">
    <source>
        <dbReference type="ARBA" id="ARBA00022853"/>
    </source>
</evidence>
<keyword evidence="24" id="KW-1185">Reference proteome</keyword>
<sequence length="471" mass="52356">EPEDPGSNPTYYHCCESFDLVMLSPAFGDPPTPPSEPCFEPHDCSSACVPHLPPHADHFLGQNPLQVALLCRFQRHSEGLEVLYKGPCGRSLSSMEAVLRYLLKTESLGVLHPGNFSFSPVVQPTRAPPAASPRRRDLSQGAEPVPVQLCNELDAANPPQFRYRKDRWPHGCYLSRGPLFTDCCDCTDGCGDARACACLRLSLRAAAGTELYRHQRLQRPVPTGLYECSPWCGCDRSRCLNRVVQRGLRVRLQVFRTEDRGWGVRCQDDLDSGTFVCTYAGVVLHSGRSGDEPLPPKRARDETMSDDEVEVVDEWTLPAGGVKDSSTDTGNPSTSLHVPVIQCPAEPEKLQASNRFKLSAATPGDSVRKKQLRLEQLGGWTGSQEHVHYLDATKEGNVGRFINHSCSPNLFVQSVFTDTHDPRFPVVAFFTTRPVEAGTELTWNYSCSAKRERQREVPCLCSQENCQKWLI</sequence>
<keyword evidence="11" id="KW-0862">Zinc</keyword>
<evidence type="ECO:0000256" key="6">
    <source>
        <dbReference type="ARBA" id="ARBA00022618"/>
    </source>
</evidence>
<evidence type="ECO:0000313" key="24">
    <source>
        <dbReference type="Proteomes" id="UP000694580"/>
    </source>
</evidence>
<evidence type="ECO:0000256" key="8">
    <source>
        <dbReference type="ARBA" id="ARBA00022691"/>
    </source>
</evidence>
<feature type="domain" description="SET" evidence="20">
    <location>
        <begin position="250"/>
        <end position="446"/>
    </location>
</feature>
<feature type="domain" description="Pre-SET" evidence="21">
    <location>
        <begin position="182"/>
        <end position="247"/>
    </location>
</feature>
<evidence type="ECO:0000256" key="1">
    <source>
        <dbReference type="ARBA" id="ARBA00004123"/>
    </source>
</evidence>
<dbReference type="InterPro" id="IPR001214">
    <property type="entry name" value="SET_dom"/>
</dbReference>
<name>A0AAY4EWP2_9TELE</name>
<organism evidence="23 24">
    <name type="scientific">Denticeps clupeoides</name>
    <name type="common">denticle herring</name>
    <dbReference type="NCBI Taxonomy" id="299321"/>
    <lineage>
        <taxon>Eukaryota</taxon>
        <taxon>Metazoa</taxon>
        <taxon>Chordata</taxon>
        <taxon>Craniata</taxon>
        <taxon>Vertebrata</taxon>
        <taxon>Euteleostomi</taxon>
        <taxon>Actinopterygii</taxon>
        <taxon>Neopterygii</taxon>
        <taxon>Teleostei</taxon>
        <taxon>Clupei</taxon>
        <taxon>Clupeiformes</taxon>
        <taxon>Denticipitoidei</taxon>
        <taxon>Denticipitidae</taxon>
        <taxon>Denticeps</taxon>
    </lineage>
</organism>
<keyword evidence="10" id="KW-0498">Mitosis</keyword>
<gene>
    <name evidence="23" type="primary">SETDB2</name>
</gene>
<keyword evidence="14" id="KW-0131">Cell cycle</keyword>
<dbReference type="InterPro" id="IPR016177">
    <property type="entry name" value="DNA-bd_dom_sf"/>
</dbReference>
<evidence type="ECO:0000259" key="20">
    <source>
        <dbReference type="PROSITE" id="PS50280"/>
    </source>
</evidence>
<evidence type="ECO:0000256" key="17">
    <source>
        <dbReference type="ARBA" id="ARBA00042995"/>
    </source>
</evidence>
<evidence type="ECO:0000256" key="16">
    <source>
        <dbReference type="ARBA" id="ARBA00040299"/>
    </source>
</evidence>
<evidence type="ECO:0000256" key="9">
    <source>
        <dbReference type="ARBA" id="ARBA00022723"/>
    </source>
</evidence>
<evidence type="ECO:0000256" key="14">
    <source>
        <dbReference type="ARBA" id="ARBA00023306"/>
    </source>
</evidence>
<keyword evidence="12" id="KW-0156">Chromatin regulator</keyword>
<evidence type="ECO:0000256" key="10">
    <source>
        <dbReference type="ARBA" id="ARBA00022776"/>
    </source>
</evidence>
<dbReference type="GO" id="GO:0008270">
    <property type="term" value="F:zinc ion binding"/>
    <property type="evidence" value="ECO:0007669"/>
    <property type="project" value="InterPro"/>
</dbReference>
<dbReference type="Pfam" id="PF01429">
    <property type="entry name" value="MBD"/>
    <property type="match status" value="1"/>
</dbReference>
<dbReference type="PROSITE" id="PS50868">
    <property type="entry name" value="POST_SET"/>
    <property type="match status" value="1"/>
</dbReference>
<reference evidence="23 24" key="1">
    <citation type="submission" date="2020-06" db="EMBL/GenBank/DDBJ databases">
        <authorList>
            <consortium name="Wellcome Sanger Institute Data Sharing"/>
        </authorList>
    </citation>
    <scope>NUCLEOTIDE SEQUENCE [LARGE SCALE GENOMIC DNA]</scope>
</reference>
<dbReference type="PROSITE" id="PS50280">
    <property type="entry name" value="SET"/>
    <property type="match status" value="1"/>
</dbReference>
<reference evidence="23" key="3">
    <citation type="submission" date="2025-09" db="UniProtKB">
        <authorList>
            <consortium name="Ensembl"/>
        </authorList>
    </citation>
    <scope>IDENTIFICATION</scope>
</reference>
<keyword evidence="13" id="KW-0539">Nucleus</keyword>
<keyword evidence="9" id="KW-0479">Metal-binding</keyword>
<dbReference type="GO" id="GO:0051301">
    <property type="term" value="P:cell division"/>
    <property type="evidence" value="ECO:0007669"/>
    <property type="project" value="UniProtKB-KW"/>
</dbReference>
<keyword evidence="3" id="KW-0158">Chromosome</keyword>
<evidence type="ECO:0000256" key="3">
    <source>
        <dbReference type="ARBA" id="ARBA00022454"/>
    </source>
</evidence>
<feature type="region of interest" description="Disordered" evidence="19">
    <location>
        <begin position="288"/>
        <end position="308"/>
    </location>
</feature>
<dbReference type="GO" id="GO:0070828">
    <property type="term" value="P:heterochromatin organization"/>
    <property type="evidence" value="ECO:0007669"/>
    <property type="project" value="TreeGrafter"/>
</dbReference>
<protein>
    <recommendedName>
        <fullName evidence="16">Histone-lysine N-methyltransferase SETDB2</fullName>
        <ecNumber evidence="15">2.1.1.366</ecNumber>
    </recommendedName>
    <alternativeName>
        <fullName evidence="17">SET domain bifurcated 2</fullName>
    </alternativeName>
</protein>
<evidence type="ECO:0000256" key="11">
    <source>
        <dbReference type="ARBA" id="ARBA00022833"/>
    </source>
</evidence>
<evidence type="ECO:0000256" key="5">
    <source>
        <dbReference type="ARBA" id="ARBA00022603"/>
    </source>
</evidence>
<dbReference type="Gene3D" id="2.170.270.10">
    <property type="entry name" value="SET domain"/>
    <property type="match status" value="1"/>
</dbReference>
<keyword evidence="8" id="KW-0949">S-adenosyl-L-methionine</keyword>
<dbReference type="SUPFAM" id="SSF82199">
    <property type="entry name" value="SET domain"/>
    <property type="match status" value="1"/>
</dbReference>
<feature type="domain" description="Post-SET" evidence="22">
    <location>
        <begin position="455"/>
        <end position="471"/>
    </location>
</feature>
<dbReference type="SMART" id="SM00468">
    <property type="entry name" value="PreSET"/>
    <property type="match status" value="1"/>
</dbReference>
<evidence type="ECO:0000256" key="13">
    <source>
        <dbReference type="ARBA" id="ARBA00023242"/>
    </source>
</evidence>
<dbReference type="InterPro" id="IPR051516">
    <property type="entry name" value="SETDB_methyltransferase"/>
</dbReference>
<dbReference type="Pfam" id="PF00856">
    <property type="entry name" value="SET"/>
    <property type="match status" value="1"/>
</dbReference>
<evidence type="ECO:0000256" key="4">
    <source>
        <dbReference type="ARBA" id="ARBA00022473"/>
    </source>
</evidence>
<dbReference type="GO" id="GO:0140947">
    <property type="term" value="F:histone H3K9me2 methyltransferase activity"/>
    <property type="evidence" value="ECO:0007669"/>
    <property type="project" value="UniProtKB-EC"/>
</dbReference>
<dbReference type="Proteomes" id="UP000694580">
    <property type="component" value="Chromosome 15"/>
</dbReference>
<dbReference type="InterPro" id="IPR046341">
    <property type="entry name" value="SET_dom_sf"/>
</dbReference>
<dbReference type="SMART" id="SM00317">
    <property type="entry name" value="SET"/>
    <property type="match status" value="1"/>
</dbReference>
<dbReference type="PANTHER" id="PTHR46024">
    <property type="entry name" value="HISTONE-LYSINE N-METHYLTRANSFERASE EGGLESS"/>
    <property type="match status" value="1"/>
</dbReference>
<dbReference type="EC" id="2.1.1.366" evidence="15"/>
<dbReference type="GO" id="GO:0005634">
    <property type="term" value="C:nucleus"/>
    <property type="evidence" value="ECO:0007669"/>
    <property type="project" value="UniProtKB-SubCell"/>
</dbReference>
<dbReference type="GeneTree" id="ENSGT00940000158209"/>
<evidence type="ECO:0000256" key="2">
    <source>
        <dbReference type="ARBA" id="ARBA00004286"/>
    </source>
</evidence>
<evidence type="ECO:0000256" key="7">
    <source>
        <dbReference type="ARBA" id="ARBA00022679"/>
    </source>
</evidence>
<dbReference type="GO" id="GO:0032259">
    <property type="term" value="P:methylation"/>
    <property type="evidence" value="ECO:0007669"/>
    <property type="project" value="UniProtKB-KW"/>
</dbReference>
<dbReference type="GO" id="GO:0005694">
    <property type="term" value="C:chromosome"/>
    <property type="evidence" value="ECO:0007669"/>
    <property type="project" value="UniProtKB-SubCell"/>
</dbReference>
<keyword evidence="7" id="KW-0808">Transferase</keyword>
<reference evidence="23" key="2">
    <citation type="submission" date="2025-08" db="UniProtKB">
        <authorList>
            <consortium name="Ensembl"/>
        </authorList>
    </citation>
    <scope>IDENTIFICATION</scope>
</reference>
<dbReference type="PROSITE" id="PS50867">
    <property type="entry name" value="PRE_SET"/>
    <property type="match status" value="1"/>
</dbReference>
<dbReference type="InterPro" id="IPR001739">
    <property type="entry name" value="Methyl_CpG_DNA-bd"/>
</dbReference>
<dbReference type="PANTHER" id="PTHR46024:SF3">
    <property type="entry name" value="HISTONE-LYSINE N-METHYLTRANSFERASE SETDB2"/>
    <property type="match status" value="1"/>
</dbReference>
<evidence type="ECO:0000256" key="15">
    <source>
        <dbReference type="ARBA" id="ARBA00039052"/>
    </source>
</evidence>
<evidence type="ECO:0000256" key="19">
    <source>
        <dbReference type="SAM" id="MobiDB-lite"/>
    </source>
</evidence>
<accession>A0AAY4EWP2</accession>
<proteinExistence type="predicted"/>
<dbReference type="SMART" id="SM00391">
    <property type="entry name" value="MBD"/>
    <property type="match status" value="1"/>
</dbReference>
<dbReference type="GO" id="GO:0010629">
    <property type="term" value="P:negative regulation of gene expression"/>
    <property type="evidence" value="ECO:0007669"/>
    <property type="project" value="TreeGrafter"/>
</dbReference>
<dbReference type="AlphaFoldDB" id="A0AAY4EWP2"/>
<keyword evidence="6" id="KW-0132">Cell division</keyword>
<evidence type="ECO:0000313" key="23">
    <source>
        <dbReference type="Ensembl" id="ENSDCDP00010061823.1"/>
    </source>
</evidence>
<keyword evidence="5" id="KW-0489">Methyltransferase</keyword>
<dbReference type="SUPFAM" id="SSF54171">
    <property type="entry name" value="DNA-binding domain"/>
    <property type="match status" value="1"/>
</dbReference>
<comment type="subcellular location">
    <subcellularLocation>
        <location evidence="2">Chromosome</location>
    </subcellularLocation>
    <subcellularLocation>
        <location evidence="1">Nucleus</location>
    </subcellularLocation>
</comment>
<evidence type="ECO:0000256" key="18">
    <source>
        <dbReference type="ARBA" id="ARBA00049087"/>
    </source>
</evidence>
<feature type="compositionally biased region" description="Basic and acidic residues" evidence="19">
    <location>
        <begin position="288"/>
        <end position="303"/>
    </location>
</feature>
<comment type="catalytic activity">
    <reaction evidence="18">
        <text>N(6),N(6)-dimethyl-L-lysyl(9)-[histone H3] + S-adenosyl-L-methionine = N(6),N(6),N(6)-trimethyl-L-lysyl(9)-[histone H3] + S-adenosyl-L-homocysteine + H(+)</text>
        <dbReference type="Rhea" id="RHEA:60288"/>
        <dbReference type="Rhea" id="RHEA-COMP:15538"/>
        <dbReference type="Rhea" id="RHEA-COMP:15541"/>
        <dbReference type="ChEBI" id="CHEBI:15378"/>
        <dbReference type="ChEBI" id="CHEBI:57856"/>
        <dbReference type="ChEBI" id="CHEBI:59789"/>
        <dbReference type="ChEBI" id="CHEBI:61961"/>
        <dbReference type="ChEBI" id="CHEBI:61976"/>
        <dbReference type="EC" id="2.1.1.366"/>
    </reaction>
</comment>
<dbReference type="Ensembl" id="ENSDCDT00010072597.1">
    <property type="protein sequence ID" value="ENSDCDP00010061823.1"/>
    <property type="gene ID" value="ENSDCDG00010034040.1"/>
</dbReference>
<keyword evidence="4" id="KW-0217">Developmental protein</keyword>
<dbReference type="Pfam" id="PF05033">
    <property type="entry name" value="Pre-SET"/>
    <property type="match status" value="1"/>
</dbReference>
<evidence type="ECO:0000259" key="22">
    <source>
        <dbReference type="PROSITE" id="PS50868"/>
    </source>
</evidence>